<organism evidence="4 5">
    <name type="scientific">Malassezia brasiliensis</name>
    <dbReference type="NCBI Taxonomy" id="1821822"/>
    <lineage>
        <taxon>Eukaryota</taxon>
        <taxon>Fungi</taxon>
        <taxon>Dikarya</taxon>
        <taxon>Basidiomycota</taxon>
        <taxon>Ustilaginomycotina</taxon>
        <taxon>Malasseziomycetes</taxon>
        <taxon>Malasseziales</taxon>
        <taxon>Malasseziaceae</taxon>
        <taxon>Malassezia</taxon>
    </lineage>
</organism>
<dbReference type="Proteomes" id="UP001216638">
    <property type="component" value="Chromosome 3"/>
</dbReference>
<dbReference type="Pfam" id="PF10342">
    <property type="entry name" value="Kre9_KNH"/>
    <property type="match status" value="1"/>
</dbReference>
<keyword evidence="1 2" id="KW-0732">Signal</keyword>
<evidence type="ECO:0000256" key="2">
    <source>
        <dbReference type="SAM" id="SignalP"/>
    </source>
</evidence>
<gene>
    <name evidence="4" type="ORF">MBRA1_002991</name>
</gene>
<feature type="domain" description="Yeast cell wall synthesis Kre9/Knh1-like N-terminal" evidence="3">
    <location>
        <begin position="46"/>
        <end position="138"/>
    </location>
</feature>
<evidence type="ECO:0000313" key="4">
    <source>
        <dbReference type="EMBL" id="WFC96334.1"/>
    </source>
</evidence>
<name>A0AAF0DV47_9BASI</name>
<feature type="signal peptide" evidence="2">
    <location>
        <begin position="1"/>
        <end position="23"/>
    </location>
</feature>
<protein>
    <recommendedName>
        <fullName evidence="3">Yeast cell wall synthesis Kre9/Knh1-like N-terminal domain-containing protein</fullName>
    </recommendedName>
</protein>
<proteinExistence type="predicted"/>
<reference evidence="4" key="1">
    <citation type="submission" date="2023-03" db="EMBL/GenBank/DDBJ databases">
        <title>Mating type loci evolution in Malassezia.</title>
        <authorList>
            <person name="Coelho M.A."/>
        </authorList>
    </citation>
    <scope>NUCLEOTIDE SEQUENCE</scope>
    <source>
        <strain evidence="4">CBS 14135</strain>
    </source>
</reference>
<keyword evidence="5" id="KW-1185">Reference proteome</keyword>
<evidence type="ECO:0000313" key="5">
    <source>
        <dbReference type="Proteomes" id="UP001216638"/>
    </source>
</evidence>
<sequence length="140" mass="15165">MVRFTSVLAVAATFALSAGNALGVVVPQQNGALEARTVYAPKITYPTNKTQWTAGHKVHVAWETENLPDEAKNSKSFIKLGHVDGNSLNEHLDQTLAKNFKLGAGNVSFTLPKDLEAREDYIVVLFGDSGNASPKFTIHQ</sequence>
<feature type="chain" id="PRO_5042112292" description="Yeast cell wall synthesis Kre9/Knh1-like N-terminal domain-containing protein" evidence="2">
    <location>
        <begin position="24"/>
        <end position="140"/>
    </location>
</feature>
<evidence type="ECO:0000256" key="1">
    <source>
        <dbReference type="ARBA" id="ARBA00022729"/>
    </source>
</evidence>
<dbReference type="InterPro" id="IPR018466">
    <property type="entry name" value="Kre9/Knh1-like_N"/>
</dbReference>
<accession>A0AAF0DV47</accession>
<dbReference type="EMBL" id="CP119953">
    <property type="protein sequence ID" value="WFC96334.1"/>
    <property type="molecule type" value="Genomic_DNA"/>
</dbReference>
<dbReference type="AlphaFoldDB" id="A0AAF0DV47"/>
<evidence type="ECO:0000259" key="3">
    <source>
        <dbReference type="Pfam" id="PF10342"/>
    </source>
</evidence>